<gene>
    <name evidence="2" type="ORF">BECKMB1821H_GA0114242_11234</name>
    <name evidence="1" type="ORF">BECKMB1821I_GA0114274_10284</name>
</gene>
<reference evidence="2" key="1">
    <citation type="submission" date="2019-02" db="EMBL/GenBank/DDBJ databases">
        <authorList>
            <person name="Gruber-Vodicka R. H."/>
            <person name="Seah K. B. B."/>
        </authorList>
    </citation>
    <scope>NUCLEOTIDE SEQUENCE</scope>
    <source>
        <strain evidence="2">BECK_BZ198</strain>
        <strain evidence="1">BECK_BZ199</strain>
    </source>
</reference>
<proteinExistence type="predicted"/>
<evidence type="ECO:0000313" key="1">
    <source>
        <dbReference type="EMBL" id="VFK31895.1"/>
    </source>
</evidence>
<name>A0A451BGC5_9GAMM</name>
<protein>
    <submittedName>
        <fullName evidence="2">Uncharacterized protein</fullName>
    </submittedName>
</protein>
<evidence type="ECO:0000313" key="2">
    <source>
        <dbReference type="EMBL" id="VFK77322.1"/>
    </source>
</evidence>
<accession>A0A451BGC5</accession>
<sequence>MFPLDKEMFIFLKKMYSLDKNIEGMHLLSNLCIFSLREYNFSTSGCLPAGIYLNNQSYDPYAQCFGSLMSMQRMR</sequence>
<organism evidence="2">
    <name type="scientific">Candidatus Kentrum sp. MB</name>
    <dbReference type="NCBI Taxonomy" id="2138164"/>
    <lineage>
        <taxon>Bacteria</taxon>
        <taxon>Pseudomonadati</taxon>
        <taxon>Pseudomonadota</taxon>
        <taxon>Gammaproteobacteria</taxon>
        <taxon>Candidatus Kentrum</taxon>
    </lineage>
</organism>
<dbReference type="EMBL" id="CAADFQ010000028">
    <property type="protein sequence ID" value="VFK31895.1"/>
    <property type="molecule type" value="Genomic_DNA"/>
</dbReference>
<dbReference type="EMBL" id="CAADGH010000123">
    <property type="protein sequence ID" value="VFK77322.1"/>
    <property type="molecule type" value="Genomic_DNA"/>
</dbReference>
<dbReference type="AlphaFoldDB" id="A0A451BGC5"/>